<dbReference type="AlphaFoldDB" id="B7GAF1"/>
<dbReference type="GeneID" id="7195776"/>
<evidence type="ECO:0000313" key="5">
    <source>
        <dbReference type="Proteomes" id="UP000000759"/>
    </source>
</evidence>
<dbReference type="Gene3D" id="3.40.50.10190">
    <property type="entry name" value="BRCT domain"/>
    <property type="match status" value="1"/>
</dbReference>
<dbReference type="PaxDb" id="2850-Phatr49385"/>
<dbReference type="InterPro" id="IPR036775">
    <property type="entry name" value="DNA_pol_Y-fam_lit_finger_sf"/>
</dbReference>
<dbReference type="Proteomes" id="UP000000759">
    <property type="component" value="Chromosome 22"/>
</dbReference>
<dbReference type="eggNOG" id="KOG2093">
    <property type="taxonomic scope" value="Eukaryota"/>
</dbReference>
<feature type="domain" description="UmuC" evidence="3">
    <location>
        <begin position="450"/>
        <end position="653"/>
    </location>
</feature>
<name>B7GAF1_PHATC</name>
<feature type="region of interest" description="Disordered" evidence="1">
    <location>
        <begin position="1084"/>
        <end position="1125"/>
    </location>
</feature>
<dbReference type="CDD" id="cd17719">
    <property type="entry name" value="BRCT_Rev1"/>
    <property type="match status" value="1"/>
</dbReference>
<dbReference type="GO" id="GO:0017125">
    <property type="term" value="F:deoxycytidyl transferase activity"/>
    <property type="evidence" value="ECO:0007669"/>
    <property type="project" value="TreeGrafter"/>
</dbReference>
<evidence type="ECO:0000313" key="4">
    <source>
        <dbReference type="EMBL" id="EEC44241.1"/>
    </source>
</evidence>
<dbReference type="RefSeq" id="XP_002184063.1">
    <property type="nucleotide sequence ID" value="XM_002184027.1"/>
</dbReference>
<dbReference type="Pfam" id="PF16589">
    <property type="entry name" value="BRCT_2"/>
    <property type="match status" value="1"/>
</dbReference>
<dbReference type="SUPFAM" id="SSF52113">
    <property type="entry name" value="BRCT domain"/>
    <property type="match status" value="1"/>
</dbReference>
<proteinExistence type="predicted"/>
<dbReference type="Pfam" id="PF00817">
    <property type="entry name" value="IMS"/>
    <property type="match status" value="1"/>
</dbReference>
<sequence>MVKPPKTMQPEAVDLTKTGRAAGKAFQEDTFHLYMARKIDLQRQQMGLVLPPAPDDALGTVQAPSTPLRDRQVHRYIPREDSGSPHKRNISVQFSPSVVDNAKPPRVQKRPRSSLGLTSVLKRLQRRHGKPRKSGRREESRRHRTPSASEPTVPLLSQTCGDLDVLVETNTTESGTNLSNSAQTPETCRIPESGSIPTFRTDAAMDPNISPPSVSPPVGRRSRPDLFFYGICVLVNGYTNPDTETLQRILHRHGGDLEKYETSRITHVIAEHLSTAKANMYKRRKRNPVPVCHPSWITDCVRAQKLLPYAEYLLPEIRDQNEGMSSIATLFRQSPADTKPVTVMMGPVDFNRRGLHESTHTTVERPNSCVETVKPDDSSNDKGPMKPLQLQQTDGKYINGQIRTVGTDPDFLTSFFENSRLSFIGSYRQRVITRTSPAKQSRSLDSRRFVMHVDMDCFFASVVLRKFPEYRDKPVAISHNGQSDDSSRTNGVLQVSKDSTSECATCNYEARKYGIKKGMYLGRAKILCPELVVLQYDFDGYEEVAEQVTDILFEHASRFDGTVEQVSCDESYIELFLSDDPTVTAQEQAASLAEMIRQQIWEATQCTATVGVSKNKLLAKLATDKVKPNRSHLVESHRELLQDLELRCLHGIGYRTDRKLAGEELVTIQDVWNLGDHAESELSRILGPGLGKKIFGFCNGEDDRPVQAAERKTIGAENRYSLVCSTYPFFVYKCNYGVRFDGPYGVDYMIDGLAKEVSKRMENVGTKGIRVTLKIKQKKAAAPPPPKFLGHGSCHNLSKSIDTRNSVPTREWAEISHLCQAMFVELQVDLEDVRGMGIVLSKLTPDMGTALKMPDSNQCMRKWFQSVPDTNRNSFSTFDGDDLKGLIGKQQHFSEEQARDDDLGIPTTKDGIVVLSSTQDSVQVVDDTIASHLRNRDEDFDCDIAIPTLSQIHMSQVELLPSSMKKQIMAQLEQKRNLEFEDTAYFDSTKVARFRQTDVKRQLTFASSGSLPTVFRLAAVKSGEDSLADTLGGAVSLTQFGTLPLKMQLQIANNDGCSVGLVSPRQKAHKAVLREEAQVAVERQKRRSSAIRTMQADQSMAIASRRETVKSSTAPQTAWKKVQRR</sequence>
<dbReference type="PROSITE" id="PS50173">
    <property type="entry name" value="UMUC"/>
    <property type="match status" value="1"/>
</dbReference>
<dbReference type="PANTHER" id="PTHR45990">
    <property type="entry name" value="DNA REPAIR PROTEIN REV1"/>
    <property type="match status" value="1"/>
</dbReference>
<dbReference type="InterPro" id="IPR001126">
    <property type="entry name" value="UmuC"/>
</dbReference>
<dbReference type="OrthoDB" id="427711at2759"/>
<feature type="compositionally biased region" description="Basic and acidic residues" evidence="1">
    <location>
        <begin position="373"/>
        <end position="384"/>
    </location>
</feature>
<dbReference type="PROSITE" id="PS50172">
    <property type="entry name" value="BRCT"/>
    <property type="match status" value="1"/>
</dbReference>
<dbReference type="InterPro" id="IPR043128">
    <property type="entry name" value="Rev_trsase/Diguanyl_cyclase"/>
</dbReference>
<dbReference type="STRING" id="556484.B7GAF1"/>
<accession>B7GAF1</accession>
<keyword evidence="5" id="KW-1185">Reference proteome</keyword>
<feature type="compositionally biased region" description="Polar residues" evidence="1">
    <location>
        <begin position="146"/>
        <end position="156"/>
    </location>
</feature>
<reference evidence="5" key="2">
    <citation type="submission" date="2008-08" db="EMBL/GenBank/DDBJ databases">
        <authorList>
            <consortium name="Diatom Consortium"/>
            <person name="Grigoriev I."/>
            <person name="Grimwood J."/>
            <person name="Kuo A."/>
            <person name="Otillar R.P."/>
            <person name="Salamov A."/>
            <person name="Detter J.C."/>
            <person name="Lindquist E."/>
            <person name="Shapiro H."/>
            <person name="Lucas S."/>
            <person name="Glavina del Rio T."/>
            <person name="Pitluck S."/>
            <person name="Rokhsar D."/>
            <person name="Bowler C."/>
        </authorList>
    </citation>
    <scope>GENOME REANNOTATION</scope>
    <source>
        <strain evidence="5">CCAP 1055/1</strain>
    </source>
</reference>
<dbReference type="Gene3D" id="3.30.1490.100">
    <property type="entry name" value="DNA polymerase, Y-family, little finger domain"/>
    <property type="match status" value="1"/>
</dbReference>
<evidence type="ECO:0000256" key="1">
    <source>
        <dbReference type="SAM" id="MobiDB-lite"/>
    </source>
</evidence>
<feature type="region of interest" description="Disordered" evidence="1">
    <location>
        <begin position="170"/>
        <end position="194"/>
    </location>
</feature>
<dbReference type="KEGG" id="pti:PHATRDRAFT_49385"/>
<dbReference type="InterPro" id="IPR036420">
    <property type="entry name" value="BRCT_dom_sf"/>
</dbReference>
<feature type="compositionally biased region" description="Polar residues" evidence="1">
    <location>
        <begin position="170"/>
        <end position="186"/>
    </location>
</feature>
<dbReference type="GO" id="GO:0003887">
    <property type="term" value="F:DNA-directed DNA polymerase activity"/>
    <property type="evidence" value="ECO:0007669"/>
    <property type="project" value="TreeGrafter"/>
</dbReference>
<dbReference type="SUPFAM" id="SSF56672">
    <property type="entry name" value="DNA/RNA polymerases"/>
    <property type="match status" value="1"/>
</dbReference>
<dbReference type="Gene3D" id="3.40.1170.60">
    <property type="match status" value="1"/>
</dbReference>
<organism evidence="4 5">
    <name type="scientific">Phaeodactylum tricornutum (strain CCAP 1055/1)</name>
    <dbReference type="NCBI Taxonomy" id="556484"/>
    <lineage>
        <taxon>Eukaryota</taxon>
        <taxon>Sar</taxon>
        <taxon>Stramenopiles</taxon>
        <taxon>Ochrophyta</taxon>
        <taxon>Bacillariophyta</taxon>
        <taxon>Bacillariophyceae</taxon>
        <taxon>Bacillariophycidae</taxon>
        <taxon>Naviculales</taxon>
        <taxon>Phaeodactylaceae</taxon>
        <taxon>Phaeodactylum</taxon>
    </lineage>
</organism>
<dbReference type="InParanoid" id="B7GAF1"/>
<feature type="domain" description="BRCT" evidence="2">
    <location>
        <begin position="223"/>
        <end position="314"/>
    </location>
</feature>
<dbReference type="EMBL" id="CM000624">
    <property type="protein sequence ID" value="EEC44241.1"/>
    <property type="molecule type" value="Genomic_DNA"/>
</dbReference>
<dbReference type="GO" id="GO:0070987">
    <property type="term" value="P:error-free translesion synthesis"/>
    <property type="evidence" value="ECO:0007669"/>
    <property type="project" value="TreeGrafter"/>
</dbReference>
<dbReference type="InterPro" id="IPR001357">
    <property type="entry name" value="BRCT_dom"/>
</dbReference>
<dbReference type="GO" id="GO:0006281">
    <property type="term" value="P:DNA repair"/>
    <property type="evidence" value="ECO:0007669"/>
    <property type="project" value="InterPro"/>
</dbReference>
<protein>
    <recommendedName>
        <fullName evidence="6">DNA repair protein REV1</fullName>
    </recommendedName>
</protein>
<dbReference type="Pfam" id="PF11799">
    <property type="entry name" value="IMS_C"/>
    <property type="match status" value="1"/>
</dbReference>
<evidence type="ECO:0008006" key="6">
    <source>
        <dbReference type="Google" id="ProtNLM"/>
    </source>
</evidence>
<dbReference type="GO" id="GO:0005634">
    <property type="term" value="C:nucleus"/>
    <property type="evidence" value="ECO:0007669"/>
    <property type="project" value="TreeGrafter"/>
</dbReference>
<dbReference type="GO" id="GO:0003684">
    <property type="term" value="F:damaged DNA binding"/>
    <property type="evidence" value="ECO:0007669"/>
    <property type="project" value="InterPro"/>
</dbReference>
<reference evidence="4 5" key="1">
    <citation type="journal article" date="2008" name="Nature">
        <title>The Phaeodactylum genome reveals the evolutionary history of diatom genomes.</title>
        <authorList>
            <person name="Bowler C."/>
            <person name="Allen A.E."/>
            <person name="Badger J.H."/>
            <person name="Grimwood J."/>
            <person name="Jabbari K."/>
            <person name="Kuo A."/>
            <person name="Maheswari U."/>
            <person name="Martens C."/>
            <person name="Maumus F."/>
            <person name="Otillar R.P."/>
            <person name="Rayko E."/>
            <person name="Salamov A."/>
            <person name="Vandepoele K."/>
            <person name="Beszteri B."/>
            <person name="Gruber A."/>
            <person name="Heijde M."/>
            <person name="Katinka M."/>
            <person name="Mock T."/>
            <person name="Valentin K."/>
            <person name="Verret F."/>
            <person name="Berges J.A."/>
            <person name="Brownlee C."/>
            <person name="Cadoret J.P."/>
            <person name="Chiovitti A."/>
            <person name="Choi C.J."/>
            <person name="Coesel S."/>
            <person name="De Martino A."/>
            <person name="Detter J.C."/>
            <person name="Durkin C."/>
            <person name="Falciatore A."/>
            <person name="Fournet J."/>
            <person name="Haruta M."/>
            <person name="Huysman M.J."/>
            <person name="Jenkins B.D."/>
            <person name="Jiroutova K."/>
            <person name="Jorgensen R.E."/>
            <person name="Joubert Y."/>
            <person name="Kaplan A."/>
            <person name="Kroger N."/>
            <person name="Kroth P.G."/>
            <person name="La Roche J."/>
            <person name="Lindquist E."/>
            <person name="Lommer M."/>
            <person name="Martin-Jezequel V."/>
            <person name="Lopez P.J."/>
            <person name="Lucas S."/>
            <person name="Mangogna M."/>
            <person name="McGinnis K."/>
            <person name="Medlin L.K."/>
            <person name="Montsant A."/>
            <person name="Oudot-Le Secq M.P."/>
            <person name="Napoli C."/>
            <person name="Obornik M."/>
            <person name="Parker M.S."/>
            <person name="Petit J.L."/>
            <person name="Porcel B.M."/>
            <person name="Poulsen N."/>
            <person name="Robison M."/>
            <person name="Rychlewski L."/>
            <person name="Rynearson T.A."/>
            <person name="Schmutz J."/>
            <person name="Shapiro H."/>
            <person name="Siaut M."/>
            <person name="Stanley M."/>
            <person name="Sussman M.R."/>
            <person name="Taylor A.R."/>
            <person name="Vardi A."/>
            <person name="von Dassow P."/>
            <person name="Vyverman W."/>
            <person name="Willis A."/>
            <person name="Wyrwicz L.S."/>
            <person name="Rokhsar D.S."/>
            <person name="Weissenbach J."/>
            <person name="Armbrust E.V."/>
            <person name="Green B.R."/>
            <person name="Van de Peer Y."/>
            <person name="Grigoriev I.V."/>
        </authorList>
    </citation>
    <scope>NUCLEOTIDE SEQUENCE [LARGE SCALE GENOMIC DNA]</scope>
    <source>
        <strain evidence="4 5">CCAP 1055/1</strain>
    </source>
</reference>
<dbReference type="Gene3D" id="3.30.70.270">
    <property type="match status" value="1"/>
</dbReference>
<gene>
    <name evidence="4" type="ORF">PHATRDRAFT_49385</name>
</gene>
<feature type="compositionally biased region" description="Basic and acidic residues" evidence="1">
    <location>
        <begin position="68"/>
        <end position="84"/>
    </location>
</feature>
<feature type="region of interest" description="Disordered" evidence="1">
    <location>
        <begin position="357"/>
        <end position="389"/>
    </location>
</feature>
<feature type="compositionally biased region" description="Basic residues" evidence="1">
    <location>
        <begin position="123"/>
        <end position="135"/>
    </location>
</feature>
<dbReference type="Gene3D" id="1.10.150.20">
    <property type="entry name" value="5' to 3' exonuclease, C-terminal subdomain"/>
    <property type="match status" value="1"/>
</dbReference>
<evidence type="ECO:0000259" key="2">
    <source>
        <dbReference type="PROSITE" id="PS50172"/>
    </source>
</evidence>
<dbReference type="GO" id="GO:0042276">
    <property type="term" value="P:error-prone translesion synthesis"/>
    <property type="evidence" value="ECO:0007669"/>
    <property type="project" value="TreeGrafter"/>
</dbReference>
<evidence type="ECO:0000259" key="3">
    <source>
        <dbReference type="PROSITE" id="PS50173"/>
    </source>
</evidence>
<dbReference type="InterPro" id="IPR017961">
    <property type="entry name" value="DNA_pol_Y-fam_little_finger"/>
</dbReference>
<feature type="region of interest" description="Disordered" evidence="1">
    <location>
        <begin position="55"/>
        <end position="156"/>
    </location>
</feature>
<dbReference type="PANTHER" id="PTHR45990:SF1">
    <property type="entry name" value="DNA REPAIR PROTEIN REV1"/>
    <property type="match status" value="1"/>
</dbReference>
<dbReference type="SMART" id="SM00292">
    <property type="entry name" value="BRCT"/>
    <property type="match status" value="1"/>
</dbReference>
<dbReference type="InterPro" id="IPR043502">
    <property type="entry name" value="DNA/RNA_pol_sf"/>
</dbReference>